<dbReference type="RefSeq" id="WP_126450941.1">
    <property type="nucleotide sequence ID" value="NZ_AP018553.1"/>
</dbReference>
<protein>
    <submittedName>
        <fullName evidence="4">Acylaminoacyl-peptidase</fullName>
    </submittedName>
</protein>
<dbReference type="PANTHER" id="PTHR42776">
    <property type="entry name" value="SERINE PEPTIDASE S9 FAMILY MEMBER"/>
    <property type="match status" value="1"/>
</dbReference>
<dbReference type="GO" id="GO:0004252">
    <property type="term" value="F:serine-type endopeptidase activity"/>
    <property type="evidence" value="ECO:0007669"/>
    <property type="project" value="TreeGrafter"/>
</dbReference>
<evidence type="ECO:0000313" key="5">
    <source>
        <dbReference type="EMBL" id="GGU02044.1"/>
    </source>
</evidence>
<reference evidence="5" key="1">
    <citation type="journal article" date="2014" name="Int. J. Syst. Evol. Microbiol.">
        <title>Complete genome sequence of Corynebacterium casei LMG S-19264T (=DSM 44701T), isolated from a smear-ripened cheese.</title>
        <authorList>
            <consortium name="US DOE Joint Genome Institute (JGI-PGF)"/>
            <person name="Walter F."/>
            <person name="Albersmeier A."/>
            <person name="Kalinowski J."/>
            <person name="Ruckert C."/>
        </authorList>
    </citation>
    <scope>NUCLEOTIDE SEQUENCE</scope>
    <source>
        <strain evidence="5">JCM 31740</strain>
    </source>
</reference>
<keyword evidence="6" id="KW-1185">Reference proteome</keyword>
<dbReference type="Gene3D" id="2.130.10.150">
    <property type="entry name" value="Peptidase/esterase 'gauge' domain"/>
    <property type="match status" value="1"/>
</dbReference>
<evidence type="ECO:0000313" key="4">
    <source>
        <dbReference type="EMBL" id="BBD73651.1"/>
    </source>
</evidence>
<dbReference type="EMBL" id="BMQS01000021">
    <property type="protein sequence ID" value="GGU02044.1"/>
    <property type="molecule type" value="Genomic_DNA"/>
</dbReference>
<dbReference type="GeneID" id="38667505"/>
<keyword evidence="1" id="KW-0378">Hydrolase</keyword>
<reference evidence="6" key="2">
    <citation type="submission" date="2018-04" db="EMBL/GenBank/DDBJ databases">
        <title>Complete genome sequence of Sulfodiicoccus acidiphilus strain HS-1.</title>
        <authorList>
            <person name="Sakai H.D."/>
            <person name="Kurosawa N."/>
        </authorList>
    </citation>
    <scope>NUCLEOTIDE SEQUENCE [LARGE SCALE GENOMIC DNA]</scope>
    <source>
        <strain evidence="6">HS-1</strain>
    </source>
</reference>
<dbReference type="AlphaFoldDB" id="A0A348B649"/>
<dbReference type="InterPro" id="IPR054035">
    <property type="entry name" value="APH-like_N"/>
</dbReference>
<dbReference type="OrthoDB" id="31240at2157"/>
<dbReference type="SUPFAM" id="SSF53474">
    <property type="entry name" value="alpha/beta-Hydrolases"/>
    <property type="match status" value="1"/>
</dbReference>
<dbReference type="PANTHER" id="PTHR42776:SF27">
    <property type="entry name" value="DIPEPTIDYL PEPTIDASE FAMILY MEMBER 6"/>
    <property type="match status" value="1"/>
</dbReference>
<evidence type="ECO:0000259" key="3">
    <source>
        <dbReference type="Pfam" id="PF22173"/>
    </source>
</evidence>
<dbReference type="SUPFAM" id="SSF50993">
    <property type="entry name" value="Peptidase/esterase 'gauge' domain"/>
    <property type="match status" value="1"/>
</dbReference>
<dbReference type="Gene3D" id="3.40.50.1820">
    <property type="entry name" value="alpha/beta hydrolase"/>
    <property type="match status" value="1"/>
</dbReference>
<dbReference type="Pfam" id="PF22173">
    <property type="entry name" value="APH-like_N"/>
    <property type="match status" value="1"/>
</dbReference>
<sequence length="570" mass="62941">MGLRASKLAEVLERVISLPQYTLLGAKGGRLIYYAWEKGERSLFSWDGSERVMLASNVVETSLAVNGRVAYTLDVERGREIHRVFLVDEKGNTLEVDSPRLRVWNLSLRDRLAFVGTSDTTDLYVTDGQKAVKVTRLTPLSWVGDVRGDVVAGTEFKGDGSSNLFFHYLGEGRTERFTPREGSNNYGSLLLEGRALFMSDFEGASKIYELDLRSKELRKVMEGDVSYSFLDVQDGKLIAVGVRDGRSRAYVEGRPLRTPEGTVTNVFLDGRDTYITFTSMSTPRSILKLSNDGWETVLGVGKLDVGEVSFHRFKSFDGVDVPTYTVMSKGSTVPGPAVVYLHGGPWGEVADEFDWFIASISMMGLHVIAPNFRGSTGYGEWFRKLDIGDPGGGDLRDVVEVVKQTSSLHTDVCAVGYSYGGYMTLMALGRFPELWKCGAAGAPVADWVEMRSLADDAFRGFVDLLLKGDVNLMRERSPISYVKDVKVPLCIVTGQNDSRTPVQPVLRYVQGLVEGGKTFELHVLPGAGHLPYTEQEVTKVILPMLLFLEDNLKSPPPGQEDGSRHQSGQH</sequence>
<dbReference type="Pfam" id="PF00326">
    <property type="entry name" value="Peptidase_S9"/>
    <property type="match status" value="1"/>
</dbReference>
<dbReference type="InterPro" id="IPR001375">
    <property type="entry name" value="Peptidase_S9_cat"/>
</dbReference>
<organism evidence="4 6">
    <name type="scientific">Sulfodiicoccus acidiphilus</name>
    <dbReference type="NCBI Taxonomy" id="1670455"/>
    <lineage>
        <taxon>Archaea</taxon>
        <taxon>Thermoproteota</taxon>
        <taxon>Thermoprotei</taxon>
        <taxon>Sulfolobales</taxon>
        <taxon>Sulfolobaceae</taxon>
        <taxon>Sulfodiicoccus</taxon>
    </lineage>
</organism>
<reference evidence="5" key="4">
    <citation type="submission" date="2020-09" db="EMBL/GenBank/DDBJ databases">
        <authorList>
            <person name="Sun Q."/>
            <person name="Ohkuma M."/>
        </authorList>
    </citation>
    <scope>NUCLEOTIDE SEQUENCE</scope>
    <source>
        <strain evidence="5">JCM 31740</strain>
    </source>
</reference>
<name>A0A348B649_9CREN</name>
<reference evidence="4" key="3">
    <citation type="journal article" date="2019" name="BMC Res. Notes">
        <title>Complete genome sequence of the Sulfodiicoccus acidiphilus strain HS-1T, the first crenarchaeon that lacks polB3, isolated from an acidic hot spring in Ohwaku-dani, Hakone, Japan.</title>
        <authorList>
            <person name="Sakai H.D."/>
            <person name="Kurosawa N."/>
        </authorList>
    </citation>
    <scope>NUCLEOTIDE SEQUENCE</scope>
    <source>
        <strain evidence="4">HS-1</strain>
    </source>
</reference>
<dbReference type="Proteomes" id="UP000616143">
    <property type="component" value="Unassembled WGS sequence"/>
</dbReference>
<gene>
    <name evidence="5" type="ORF">GCM10007116_18950</name>
    <name evidence="4" type="ORF">HS1genome_2040</name>
</gene>
<dbReference type="GO" id="GO:0006508">
    <property type="term" value="P:proteolysis"/>
    <property type="evidence" value="ECO:0007669"/>
    <property type="project" value="InterPro"/>
</dbReference>
<dbReference type="InterPro" id="IPR029058">
    <property type="entry name" value="AB_hydrolase_fold"/>
</dbReference>
<dbReference type="EMBL" id="AP018553">
    <property type="protein sequence ID" value="BBD73651.1"/>
    <property type="molecule type" value="Genomic_DNA"/>
</dbReference>
<feature type="domain" description="Acylamino-acid-releasing enzyme-like N-terminal" evidence="3">
    <location>
        <begin position="33"/>
        <end position="286"/>
    </location>
</feature>
<evidence type="ECO:0000256" key="1">
    <source>
        <dbReference type="ARBA" id="ARBA00022801"/>
    </source>
</evidence>
<proteinExistence type="predicted"/>
<dbReference type="KEGG" id="sacd:HS1genome_2040"/>
<evidence type="ECO:0000259" key="2">
    <source>
        <dbReference type="Pfam" id="PF00326"/>
    </source>
</evidence>
<feature type="domain" description="Peptidase S9 prolyl oligopeptidase catalytic" evidence="2">
    <location>
        <begin position="353"/>
        <end position="553"/>
    </location>
</feature>
<dbReference type="Proteomes" id="UP000276741">
    <property type="component" value="Chromosome"/>
</dbReference>
<evidence type="ECO:0000313" key="6">
    <source>
        <dbReference type="Proteomes" id="UP000276741"/>
    </source>
</evidence>
<accession>A0A348B649</accession>